<dbReference type="SUPFAM" id="SSF50249">
    <property type="entry name" value="Nucleic acid-binding proteins"/>
    <property type="match status" value="3"/>
</dbReference>
<evidence type="ECO:0000256" key="1">
    <source>
        <dbReference type="ARBA" id="ARBA00004123"/>
    </source>
</evidence>
<dbReference type="GO" id="GO:0006364">
    <property type="term" value="P:rRNA processing"/>
    <property type="evidence" value="ECO:0007669"/>
    <property type="project" value="UniProtKB-KW"/>
</dbReference>
<organism evidence="13">
    <name type="scientific">Encephalitozoon cuniculi</name>
    <name type="common">Microsporidian parasite</name>
    <dbReference type="NCBI Taxonomy" id="6035"/>
    <lineage>
        <taxon>Eukaryota</taxon>
        <taxon>Fungi</taxon>
        <taxon>Fungi incertae sedis</taxon>
        <taxon>Microsporidia</taxon>
        <taxon>Unikaryonidae</taxon>
        <taxon>Encephalitozoon</taxon>
    </lineage>
</organism>
<name>M1K9T4_ENCCN</name>
<dbReference type="VEuPathDB" id="MicrosporidiaDB:AEWD_030640"/>
<dbReference type="Pfam" id="PF00773">
    <property type="entry name" value="RNB"/>
    <property type="match status" value="1"/>
</dbReference>
<dbReference type="InterPro" id="IPR012340">
    <property type="entry name" value="NA-bd_OB-fold"/>
</dbReference>
<dbReference type="FunFam" id="2.40.50.700:FF:000001">
    <property type="entry name" value="Exosome complex exonuclease exoribonuclease (Rrp44)"/>
    <property type="match status" value="1"/>
</dbReference>
<dbReference type="InterPro" id="IPR033771">
    <property type="entry name" value="Rrp44_CSD1"/>
</dbReference>
<evidence type="ECO:0000256" key="8">
    <source>
        <dbReference type="ARBA" id="ARBA00022884"/>
    </source>
</evidence>
<evidence type="ECO:0000256" key="11">
    <source>
        <dbReference type="RuleBase" id="RU003901"/>
    </source>
</evidence>
<keyword evidence="7" id="KW-0269">Exonuclease</keyword>
<dbReference type="VEuPathDB" id="MicrosporidiaDB:AEWQ_030640"/>
<evidence type="ECO:0000256" key="7">
    <source>
        <dbReference type="ARBA" id="ARBA00022839"/>
    </source>
</evidence>
<dbReference type="VEuPathDB" id="MicrosporidiaDB:ECU03_0700"/>
<dbReference type="Gene3D" id="2.40.50.700">
    <property type="match status" value="1"/>
</dbReference>
<feature type="domain" description="RNB" evidence="12">
    <location>
        <begin position="390"/>
        <end position="700"/>
    </location>
</feature>
<evidence type="ECO:0000256" key="5">
    <source>
        <dbReference type="ARBA" id="ARBA00022801"/>
    </source>
</evidence>
<evidence type="ECO:0000313" key="13">
    <source>
        <dbReference type="EMBL" id="AGE95920.1"/>
    </source>
</evidence>
<dbReference type="PROSITE" id="PS01175">
    <property type="entry name" value="RIBONUCLEASE_II"/>
    <property type="match status" value="1"/>
</dbReference>
<dbReference type="VEuPathDB" id="MicrosporidiaDB:AEWR_030640"/>
<dbReference type="GO" id="GO:0000956">
    <property type="term" value="P:nuclear-transcribed mRNA catabolic process"/>
    <property type="evidence" value="ECO:0007669"/>
    <property type="project" value="UniProtKB-ARBA"/>
</dbReference>
<evidence type="ECO:0000256" key="2">
    <source>
        <dbReference type="ARBA" id="ARBA00005785"/>
    </source>
</evidence>
<reference evidence="13" key="1">
    <citation type="journal article" date="2013" name="Eukaryot. Cell">
        <title>Extremely Reduced Levels of Heterozygosity in the Vertebrate Pathogen Encephalitozoon cuniculi.</title>
        <authorList>
            <person name="Selman M."/>
            <person name="Sak B."/>
            <person name="Kvac M."/>
            <person name="Farinelli L."/>
            <person name="Weiss L.M."/>
            <person name="Corradi N."/>
        </authorList>
    </citation>
    <scope>NUCLEOTIDE SEQUENCE</scope>
</reference>
<comment type="similarity">
    <text evidence="2 11">Belongs to the RNR ribonuclease family.</text>
</comment>
<keyword evidence="9" id="KW-0539">Nucleus</keyword>
<evidence type="ECO:0000259" key="12">
    <source>
        <dbReference type="SMART" id="SM00955"/>
    </source>
</evidence>
<dbReference type="VEuPathDB" id="MicrosporidiaDB:M970_030640"/>
<dbReference type="InterPro" id="IPR050180">
    <property type="entry name" value="RNR_Ribonuclease"/>
</dbReference>
<gene>
    <name evidence="13" type="ORF">ECU03_0700</name>
</gene>
<dbReference type="Pfam" id="PF17849">
    <property type="entry name" value="OB_Dis3"/>
    <property type="match status" value="1"/>
</dbReference>
<dbReference type="InterPro" id="IPR001900">
    <property type="entry name" value="RNase_II/R"/>
</dbReference>
<evidence type="ECO:0000256" key="6">
    <source>
        <dbReference type="ARBA" id="ARBA00022835"/>
    </source>
</evidence>
<dbReference type="Pfam" id="PF17216">
    <property type="entry name" value="Rrp44_CSD1"/>
    <property type="match status" value="1"/>
</dbReference>
<comment type="subcellular location">
    <subcellularLocation>
        <location evidence="1">Nucleus</location>
    </subcellularLocation>
</comment>
<dbReference type="AlphaFoldDB" id="M1K9T4"/>
<dbReference type="EMBL" id="KC513611">
    <property type="protein sequence ID" value="AGE95920.1"/>
    <property type="molecule type" value="Genomic_DNA"/>
</dbReference>
<sequence>MWSGVVTERKISRRLRLIKRVREEYVRDDVSCGFECCGGPCRASGKASVFAIPDANVVSRYRALLKSDYVAAIICQSVLSELSKNDERGLRDVARERGYPVFCDSFCRSTHRKGLEGVLEFYRAHLPQHNFTILDMGNIGEYGRYVSDDIRDLLENVDEKEATEYEEYVENLDILYGRKGLYRGTLEVSMYNCYSGFVVDGDVKVLVVGKKNMNRALSGDEVYVEVVDEYDEDGILLDNEEGTQETRKGAAGEGVFGKVVGIHRRKCRAVIGSISPRTVHGDGAQNVLVIPIDRRIPAIRIRTSQAEELMNKRLCVEIDGWERTSNYPSGHYYRRLGTLGDRNAEMEAVLVANGITYYNKNWAEILRVPWMNEDIFGIEKAYNEVREGTREDFRELSVVSIDPPDCEDIDDALHCRLLPNGNWEVGVHIADVTYYVTKGSEIDKIAADRGTTIYLPEWRIDMLPPALSTDLCSLVAGKDRAAFSVVWEMSSDVRVVRTHFCRSLIRSKRSFSYNEAYDAVQGLVDAGDEVSRSLRMLLEISRVLRSRRFAKGSLDLSTRQLVFREGGFEMKEYFPTNFLVEEFMVLANISVASFIYHHHPDSSLLRKHPPPSVLDIGLDIDTSSPRALSESLEKMEGVRKDLAKRMLIRSMNQAVYVVSGETPSLHHYGLATPIYTHFTSPIRRYADIIVHRILNHILQTAPTKEAQINKLGIVTFRARKRTDGESMEEVFVDEDMCRNMNSRHRAARKAALECDKLTVYMALRNEDPVVRGFVTNIKPNGIVVYVPEYSLEEVVVSEGCFEMFQEVWVKIRRDDEKFFLRRRFTFEIVGLSSPC</sequence>
<dbReference type="Gene3D" id="3.40.50.1010">
    <property type="entry name" value="5'-nuclease"/>
    <property type="match status" value="1"/>
</dbReference>
<evidence type="ECO:0000256" key="9">
    <source>
        <dbReference type="ARBA" id="ARBA00023242"/>
    </source>
</evidence>
<proteinExistence type="inferred from homology"/>
<dbReference type="InterPro" id="IPR022966">
    <property type="entry name" value="RNase_II/R_CS"/>
</dbReference>
<dbReference type="InterPro" id="IPR041505">
    <property type="entry name" value="Dis3_CSD2"/>
</dbReference>
<keyword evidence="3" id="KW-0698">rRNA processing</keyword>
<evidence type="ECO:0000256" key="10">
    <source>
        <dbReference type="ARBA" id="ARBA00077930"/>
    </source>
</evidence>
<dbReference type="PANTHER" id="PTHR23355:SF9">
    <property type="entry name" value="DIS3-LIKE EXONUCLEASE 2"/>
    <property type="match status" value="1"/>
</dbReference>
<accession>M1K9T4</accession>
<dbReference type="GO" id="GO:0000175">
    <property type="term" value="F:3'-5'-RNA exonuclease activity"/>
    <property type="evidence" value="ECO:0007669"/>
    <property type="project" value="TreeGrafter"/>
</dbReference>
<dbReference type="PANTHER" id="PTHR23355">
    <property type="entry name" value="RIBONUCLEASE"/>
    <property type="match status" value="1"/>
</dbReference>
<keyword evidence="6" id="KW-0271">Exosome</keyword>
<evidence type="ECO:0000256" key="4">
    <source>
        <dbReference type="ARBA" id="ARBA00022722"/>
    </source>
</evidence>
<evidence type="ECO:0000256" key="3">
    <source>
        <dbReference type="ARBA" id="ARBA00022552"/>
    </source>
</evidence>
<keyword evidence="4" id="KW-0540">Nuclease</keyword>
<keyword evidence="5" id="KW-0378">Hydrolase</keyword>
<protein>
    <recommendedName>
        <fullName evidence="10">Ribosomal RNA-processing protein 44</fullName>
    </recommendedName>
</protein>
<dbReference type="SMART" id="SM00955">
    <property type="entry name" value="RNB"/>
    <property type="match status" value="1"/>
</dbReference>
<dbReference type="GO" id="GO:0000176">
    <property type="term" value="C:nuclear exosome (RNase complex)"/>
    <property type="evidence" value="ECO:0007669"/>
    <property type="project" value="UniProtKB-ARBA"/>
</dbReference>
<dbReference type="GO" id="GO:0003723">
    <property type="term" value="F:RNA binding"/>
    <property type="evidence" value="ECO:0007669"/>
    <property type="project" value="UniProtKB-KW"/>
</dbReference>
<keyword evidence="8" id="KW-0694">RNA-binding</keyword>